<protein>
    <recommendedName>
        <fullName evidence="4">WD40 repeat domain-containing protein</fullName>
    </recommendedName>
</protein>
<evidence type="ECO:0000313" key="3">
    <source>
        <dbReference type="Proteomes" id="UP000307087"/>
    </source>
</evidence>
<dbReference type="OrthoDB" id="3785300at2"/>
<keyword evidence="1" id="KW-0472">Membrane</keyword>
<proteinExistence type="predicted"/>
<organism evidence="2 3">
    <name type="scientific">Nocardioides caeni</name>
    <dbReference type="NCBI Taxonomy" id="574700"/>
    <lineage>
        <taxon>Bacteria</taxon>
        <taxon>Bacillati</taxon>
        <taxon>Actinomycetota</taxon>
        <taxon>Actinomycetes</taxon>
        <taxon>Propionibacteriales</taxon>
        <taxon>Nocardioidaceae</taxon>
        <taxon>Nocardioides</taxon>
    </lineage>
</organism>
<keyword evidence="3" id="KW-1185">Reference proteome</keyword>
<keyword evidence="1" id="KW-0812">Transmembrane</keyword>
<name>A0A4S8NIC6_9ACTN</name>
<feature type="transmembrane region" description="Helical" evidence="1">
    <location>
        <begin position="38"/>
        <end position="58"/>
    </location>
</feature>
<evidence type="ECO:0008006" key="4">
    <source>
        <dbReference type="Google" id="ProtNLM"/>
    </source>
</evidence>
<sequence>MTEKLKDLMDSAADVDFLPVDLGAVVEAGDRAVRRRRLAVVAGAAAAVLLAGTVALAWPGPDRAEDPPVLGSPTLEPAWVVGETLHTPTSAFDLGFDPVSFVRTAVGWGFLDRDGNAFSLVDGQLRQIGRGASGDAALVADETGAWVGWFDSTGARPAMVSVDISTGETVRFDDHVDGPGREEFLFGSPLYFDIDDGIGYWIDDRGVVAADLRDGSDRVVTPNRDARWIVDVTQGLMVRLVEGAEGDEGADVGTEVVDGDLGVVLPVEPGRYVGYLSPDARWVSAGETSPTVVEIATGEERPLGGGARDAVPFEWLDADTVVLFREGQGTDTLDLLTCTVPSGTCDVVVSDLPAQDVNLPGGGYLG</sequence>
<dbReference type="AlphaFoldDB" id="A0A4S8NIC6"/>
<dbReference type="RefSeq" id="WP_136562180.1">
    <property type="nucleotide sequence ID" value="NZ_BAABLS010000010.1"/>
</dbReference>
<evidence type="ECO:0000313" key="2">
    <source>
        <dbReference type="EMBL" id="THV16085.1"/>
    </source>
</evidence>
<keyword evidence="1" id="KW-1133">Transmembrane helix</keyword>
<gene>
    <name evidence="2" type="ORF">E9934_07060</name>
</gene>
<accession>A0A4S8NIC6</accession>
<reference evidence="2 3" key="1">
    <citation type="journal article" date="2009" name="Int. J. Syst. Evol. Microbiol.">
        <title>Nocardioides caeni sp. nov., isolated from wastewater.</title>
        <authorList>
            <person name="Yoon J.H."/>
            <person name="Kang S.J."/>
            <person name="Park S."/>
            <person name="Kim W."/>
            <person name="Oh T.K."/>
        </authorList>
    </citation>
    <scope>NUCLEOTIDE SEQUENCE [LARGE SCALE GENOMIC DNA]</scope>
    <source>
        <strain evidence="2 3">DSM 23134</strain>
    </source>
</reference>
<evidence type="ECO:0000256" key="1">
    <source>
        <dbReference type="SAM" id="Phobius"/>
    </source>
</evidence>
<dbReference type="EMBL" id="STGW01000003">
    <property type="protein sequence ID" value="THV16085.1"/>
    <property type="molecule type" value="Genomic_DNA"/>
</dbReference>
<dbReference type="Proteomes" id="UP000307087">
    <property type="component" value="Unassembled WGS sequence"/>
</dbReference>
<comment type="caution">
    <text evidence="2">The sequence shown here is derived from an EMBL/GenBank/DDBJ whole genome shotgun (WGS) entry which is preliminary data.</text>
</comment>